<protein>
    <submittedName>
        <fullName evidence="2">Uncharacterized protein</fullName>
    </submittedName>
</protein>
<sequence>MGCSHAQDCPLFPLLNASLRDWRNHYGANALYLGRLPAGVGSDTARQTPPSRLARGRRSGSSRCRPGSSTRYRHPPKASTPGHPHRVRLPPEPHRAQQGPGGGPDSQSGLQVPHD</sequence>
<feature type="region of interest" description="Disordered" evidence="1">
    <location>
        <begin position="37"/>
        <end position="115"/>
    </location>
</feature>
<evidence type="ECO:0000313" key="3">
    <source>
        <dbReference type="Proteomes" id="UP000245410"/>
    </source>
</evidence>
<accession>A0A317CYD9</accession>
<feature type="compositionally biased region" description="Low complexity" evidence="1">
    <location>
        <begin position="105"/>
        <end position="115"/>
    </location>
</feature>
<dbReference type="AlphaFoldDB" id="A0A317CYD9"/>
<organism evidence="2 3">
    <name type="scientific">Micromonospora acroterricola</name>
    <dbReference type="NCBI Taxonomy" id="2202421"/>
    <lineage>
        <taxon>Bacteria</taxon>
        <taxon>Bacillati</taxon>
        <taxon>Actinomycetota</taxon>
        <taxon>Actinomycetes</taxon>
        <taxon>Micromonosporales</taxon>
        <taxon>Micromonosporaceae</taxon>
        <taxon>Micromonospora</taxon>
    </lineage>
</organism>
<evidence type="ECO:0000313" key="2">
    <source>
        <dbReference type="EMBL" id="PWR07272.1"/>
    </source>
</evidence>
<comment type="caution">
    <text evidence="2">The sequence shown here is derived from an EMBL/GenBank/DDBJ whole genome shotgun (WGS) entry which is preliminary data.</text>
</comment>
<keyword evidence="3" id="KW-1185">Reference proteome</keyword>
<dbReference type="Proteomes" id="UP000245410">
    <property type="component" value="Unassembled WGS sequence"/>
</dbReference>
<gene>
    <name evidence="2" type="ORF">DKT68_19590</name>
</gene>
<evidence type="ECO:0000256" key="1">
    <source>
        <dbReference type="SAM" id="MobiDB-lite"/>
    </source>
</evidence>
<dbReference type="EMBL" id="QGKR01000226">
    <property type="protein sequence ID" value="PWR07272.1"/>
    <property type="molecule type" value="Genomic_DNA"/>
</dbReference>
<reference evidence="2 3" key="1">
    <citation type="submission" date="2018-05" db="EMBL/GenBank/DDBJ databases">
        <title>Micromonospora atacamensis sp. nov., a novel actinobacteria isolated from high altitude Atacama Desert soil.</title>
        <authorList>
            <person name="Carro L."/>
            <person name="Golinska P."/>
            <person name="Klenk H.-P."/>
            <person name="Goodfellow M."/>
        </authorList>
    </citation>
    <scope>NUCLEOTIDE SEQUENCE [LARGE SCALE GENOMIC DNA]</scope>
    <source>
        <strain evidence="2 3">5R2A7</strain>
    </source>
</reference>
<name>A0A317CYD9_9ACTN</name>
<proteinExistence type="predicted"/>